<dbReference type="HAMAP" id="MF_00081">
    <property type="entry name" value="HrcA"/>
    <property type="match status" value="1"/>
</dbReference>
<comment type="similarity">
    <text evidence="5">Belongs to the HrcA family.</text>
</comment>
<feature type="domain" description="Heat-inducible transcription repressor HrcA C-terminal" evidence="6">
    <location>
        <begin position="111"/>
        <end position="337"/>
    </location>
</feature>
<dbReference type="InterPro" id="IPR036390">
    <property type="entry name" value="WH_DNA-bd_sf"/>
</dbReference>
<dbReference type="Pfam" id="PF01628">
    <property type="entry name" value="HrcA"/>
    <property type="match status" value="1"/>
</dbReference>
<name>A0A1Y4DEW3_9BACT</name>
<gene>
    <name evidence="5" type="primary">hrcA</name>
    <name evidence="7" type="ORF">B5F75_02245</name>
</gene>
<dbReference type="InterPro" id="IPR002571">
    <property type="entry name" value="HrcA"/>
</dbReference>
<dbReference type="GO" id="GO:0003677">
    <property type="term" value="F:DNA binding"/>
    <property type="evidence" value="ECO:0007669"/>
    <property type="project" value="InterPro"/>
</dbReference>
<dbReference type="PANTHER" id="PTHR34824">
    <property type="entry name" value="HEAT-INDUCIBLE TRANSCRIPTION REPRESSOR HRCA"/>
    <property type="match status" value="1"/>
</dbReference>
<proteinExistence type="inferred from homology"/>
<evidence type="ECO:0000259" key="6">
    <source>
        <dbReference type="Pfam" id="PF01628"/>
    </source>
</evidence>
<dbReference type="PIRSF" id="PIRSF005485">
    <property type="entry name" value="HrcA"/>
    <property type="match status" value="1"/>
</dbReference>
<organism evidence="7 8">
    <name type="scientific">Candidatus Avelusimicrobium gallicola</name>
    <dbReference type="NCBI Taxonomy" id="2562704"/>
    <lineage>
        <taxon>Bacteria</taxon>
        <taxon>Pseudomonadati</taxon>
        <taxon>Elusimicrobiota</taxon>
        <taxon>Elusimicrobia</taxon>
        <taxon>Elusimicrobiales</taxon>
        <taxon>Elusimicrobiaceae</taxon>
        <taxon>Candidatus Avelusimicrobium</taxon>
    </lineage>
</organism>
<dbReference type="SUPFAM" id="SSF55781">
    <property type="entry name" value="GAF domain-like"/>
    <property type="match status" value="1"/>
</dbReference>
<dbReference type="OrthoDB" id="9783139at2"/>
<dbReference type="InterPro" id="IPR023120">
    <property type="entry name" value="WHTH_transcript_rep_HrcA_IDD"/>
</dbReference>
<keyword evidence="2 5" id="KW-0805">Transcription regulation</keyword>
<evidence type="ECO:0000256" key="2">
    <source>
        <dbReference type="ARBA" id="ARBA00023015"/>
    </source>
</evidence>
<dbReference type="NCBIfam" id="TIGR00331">
    <property type="entry name" value="hrcA"/>
    <property type="match status" value="1"/>
</dbReference>
<evidence type="ECO:0000256" key="1">
    <source>
        <dbReference type="ARBA" id="ARBA00022491"/>
    </source>
</evidence>
<keyword evidence="3 5" id="KW-0346">Stress response</keyword>
<evidence type="ECO:0000256" key="4">
    <source>
        <dbReference type="ARBA" id="ARBA00023163"/>
    </source>
</evidence>
<evidence type="ECO:0000256" key="5">
    <source>
        <dbReference type="HAMAP-Rule" id="MF_00081"/>
    </source>
</evidence>
<dbReference type="RefSeq" id="WP_087287276.1">
    <property type="nucleotide sequence ID" value="NZ_NFJD01000001.1"/>
</dbReference>
<dbReference type="SUPFAM" id="SSF46785">
    <property type="entry name" value="Winged helix' DNA-binding domain"/>
    <property type="match status" value="1"/>
</dbReference>
<dbReference type="InterPro" id="IPR021153">
    <property type="entry name" value="HrcA_C"/>
</dbReference>
<keyword evidence="8" id="KW-1185">Reference proteome</keyword>
<dbReference type="EMBL" id="NFJD01000001">
    <property type="protein sequence ID" value="OUO57616.1"/>
    <property type="molecule type" value="Genomic_DNA"/>
</dbReference>
<dbReference type="Gene3D" id="3.30.390.60">
    <property type="entry name" value="Heat-inducible transcription repressor hrca homolog, domain 3"/>
    <property type="match status" value="1"/>
</dbReference>
<protein>
    <recommendedName>
        <fullName evidence="5">Heat-inducible transcription repressor HrcA</fullName>
    </recommendedName>
</protein>
<comment type="function">
    <text evidence="5">Negative regulator of class I heat shock genes (grpE-dnaK-dnaJ and groELS operons). Prevents heat-shock induction of these operons.</text>
</comment>
<evidence type="ECO:0000313" key="7">
    <source>
        <dbReference type="EMBL" id="OUO57616.1"/>
    </source>
</evidence>
<accession>A0A1Y4DEW3</accession>
<dbReference type="Gene3D" id="1.10.10.10">
    <property type="entry name" value="Winged helix-like DNA-binding domain superfamily/Winged helix DNA-binding domain"/>
    <property type="match status" value="1"/>
</dbReference>
<dbReference type="Proteomes" id="UP000196368">
    <property type="component" value="Unassembled WGS sequence"/>
</dbReference>
<dbReference type="GO" id="GO:0045892">
    <property type="term" value="P:negative regulation of DNA-templated transcription"/>
    <property type="evidence" value="ECO:0007669"/>
    <property type="project" value="UniProtKB-UniRule"/>
</dbReference>
<dbReference type="InterPro" id="IPR036388">
    <property type="entry name" value="WH-like_DNA-bd_sf"/>
</dbReference>
<dbReference type="PANTHER" id="PTHR34824:SF1">
    <property type="entry name" value="HEAT-INDUCIBLE TRANSCRIPTION REPRESSOR HRCA"/>
    <property type="match status" value="1"/>
</dbReference>
<dbReference type="InterPro" id="IPR029016">
    <property type="entry name" value="GAF-like_dom_sf"/>
</dbReference>
<reference evidence="8" key="1">
    <citation type="submission" date="2017-04" db="EMBL/GenBank/DDBJ databases">
        <title>Function of individual gut microbiota members based on whole genome sequencing of pure cultures obtained from chicken caecum.</title>
        <authorList>
            <person name="Medvecky M."/>
            <person name="Cejkova D."/>
            <person name="Polansky O."/>
            <person name="Karasova D."/>
            <person name="Kubasova T."/>
            <person name="Cizek A."/>
            <person name="Rychlik I."/>
        </authorList>
    </citation>
    <scope>NUCLEOTIDE SEQUENCE [LARGE SCALE GENOMIC DNA]</scope>
    <source>
        <strain evidence="8">An273</strain>
    </source>
</reference>
<sequence>MRILKPEIAKARKEKILRWVIQQFVETRRPVGSQMIADGALPDVSSATIRNIMKELEEEGYLYQPHTSGGRIPTDKAYRYYVDYLANVQKMAARERQRIEEQYDARVNEVDNMLVQTSRLLAMLSGAAGFVYTANVDDQRIQRLDFVPVAPGLILVVLVTQAGAVRHWPVRTGYVIEPARLRVLSRFINEEIAGRTLAQARQVLWQHVHSGHREISDLADLTTQVLKDIERPQTSADELYVEGIGRLLANTTQDDYEDLKQMMRVVEERERFSSLLNEKMADMEKSNQKVNVSIGSENELAELRNLSIVSTACRVGDKTVGMLGIIGPKHMEYTRVMSLVNFIGSLLETSMNTWTALPSEDEKDYE</sequence>
<keyword evidence="4 5" id="KW-0804">Transcription</keyword>
<comment type="caution">
    <text evidence="7">The sequence shown here is derived from an EMBL/GenBank/DDBJ whole genome shotgun (WGS) entry which is preliminary data.</text>
</comment>
<keyword evidence="1 5" id="KW-0678">Repressor</keyword>
<evidence type="ECO:0000313" key="8">
    <source>
        <dbReference type="Proteomes" id="UP000196368"/>
    </source>
</evidence>
<evidence type="ECO:0000256" key="3">
    <source>
        <dbReference type="ARBA" id="ARBA00023016"/>
    </source>
</evidence>
<dbReference type="Gene3D" id="3.30.450.40">
    <property type="match status" value="1"/>
</dbReference>
<dbReference type="AlphaFoldDB" id="A0A1Y4DEW3"/>